<accession>A0A379DXF3</accession>
<dbReference type="GO" id="GO:0008270">
    <property type="term" value="F:zinc ion binding"/>
    <property type="evidence" value="ECO:0007669"/>
    <property type="project" value="InterPro"/>
</dbReference>
<feature type="compositionally biased region" description="Polar residues" evidence="1">
    <location>
        <begin position="358"/>
        <end position="369"/>
    </location>
</feature>
<feature type="compositionally biased region" description="Basic and acidic residues" evidence="1">
    <location>
        <begin position="345"/>
        <end position="357"/>
    </location>
</feature>
<dbReference type="Gene3D" id="3.40.1360.10">
    <property type="match status" value="1"/>
</dbReference>
<dbReference type="PANTHER" id="PTHR30313">
    <property type="entry name" value="DNA PRIMASE"/>
    <property type="match status" value="1"/>
</dbReference>
<organism evidence="2 3">
    <name type="scientific">Prevotella disiens</name>
    <dbReference type="NCBI Taxonomy" id="28130"/>
    <lineage>
        <taxon>Bacteria</taxon>
        <taxon>Pseudomonadati</taxon>
        <taxon>Bacteroidota</taxon>
        <taxon>Bacteroidia</taxon>
        <taxon>Bacteroidales</taxon>
        <taxon>Prevotellaceae</taxon>
        <taxon>Prevotella</taxon>
    </lineage>
</organism>
<evidence type="ECO:0000313" key="3">
    <source>
        <dbReference type="Proteomes" id="UP000254072"/>
    </source>
</evidence>
<dbReference type="InterPro" id="IPR036977">
    <property type="entry name" value="DNA_primase_Znf_CHC2"/>
</dbReference>
<dbReference type="GO" id="GO:0005737">
    <property type="term" value="C:cytoplasm"/>
    <property type="evidence" value="ECO:0007669"/>
    <property type="project" value="TreeGrafter"/>
</dbReference>
<dbReference type="PANTHER" id="PTHR30313:SF2">
    <property type="entry name" value="DNA PRIMASE"/>
    <property type="match status" value="1"/>
</dbReference>
<evidence type="ECO:0000313" key="2">
    <source>
        <dbReference type="EMBL" id="SUB85009.1"/>
    </source>
</evidence>
<protein>
    <submittedName>
        <fullName evidence="2">DNA primase</fullName>
    </submittedName>
</protein>
<dbReference type="AlphaFoldDB" id="A0A379DXF3"/>
<sequence>MKKFGGGKTSEKRFSFNNHSPTIQISFKYTIVIQTQIIQSIQLKHITMKEEDLSRIKQYPIVEYLERRGIKPVRRTPVYALYRSPLRVETHPSFKVDTEKNLWIDYAEGRGGSIIDLCMRLEGCTLSEAICRLGQTASDNIPCSSRKNFVPNNLQPTMAANEARRLISISDTLPPYLQEYLTKVRCINLEKAKAFLKCISYEVRGRRYQAIGFANLSGGYELRDNHSFKGTIAPKDITSIFTDKIINPIQPICVFEGFMDFLSFLSMKEEIASHCLVMNSVSNVARTVRYLNNHNLSHIRAFLDNDEAGRRATNDFVKAGFKVEDMSRYYKDFKDLNEFHVSRMRKQEQQKAQERTRMSVTEQNQNMKSKQVKHKMR</sequence>
<dbReference type="GO" id="GO:0006269">
    <property type="term" value="P:DNA replication, synthesis of primer"/>
    <property type="evidence" value="ECO:0007669"/>
    <property type="project" value="TreeGrafter"/>
</dbReference>
<dbReference type="Proteomes" id="UP000254072">
    <property type="component" value="Unassembled WGS sequence"/>
</dbReference>
<dbReference type="Gene3D" id="3.90.580.10">
    <property type="entry name" value="Zinc finger, CHC2-type domain"/>
    <property type="match status" value="1"/>
</dbReference>
<reference evidence="2 3" key="1">
    <citation type="submission" date="2018-06" db="EMBL/GenBank/DDBJ databases">
        <authorList>
            <consortium name="Pathogen Informatics"/>
            <person name="Doyle S."/>
        </authorList>
    </citation>
    <scope>NUCLEOTIDE SEQUENCE [LARGE SCALE GENOMIC DNA]</scope>
    <source>
        <strain evidence="2 3">NCTC11157</strain>
    </source>
</reference>
<dbReference type="SUPFAM" id="SSF57783">
    <property type="entry name" value="Zinc beta-ribbon"/>
    <property type="match status" value="1"/>
</dbReference>
<dbReference type="EMBL" id="UGTL01000001">
    <property type="protein sequence ID" value="SUB85009.1"/>
    <property type="molecule type" value="Genomic_DNA"/>
</dbReference>
<name>A0A379DXF3_9BACT</name>
<feature type="region of interest" description="Disordered" evidence="1">
    <location>
        <begin position="345"/>
        <end position="377"/>
    </location>
</feature>
<dbReference type="InterPro" id="IPR050219">
    <property type="entry name" value="DnaG_primase"/>
</dbReference>
<evidence type="ECO:0000256" key="1">
    <source>
        <dbReference type="SAM" id="MobiDB-lite"/>
    </source>
</evidence>
<dbReference type="GO" id="GO:0003677">
    <property type="term" value="F:DNA binding"/>
    <property type="evidence" value="ECO:0007669"/>
    <property type="project" value="InterPro"/>
</dbReference>
<proteinExistence type="predicted"/>
<gene>
    <name evidence="2" type="ORF">NCTC11157_00728</name>
</gene>
<dbReference type="Pfam" id="PF13155">
    <property type="entry name" value="Toprim_2"/>
    <property type="match status" value="1"/>
</dbReference>
<dbReference type="SUPFAM" id="SSF56731">
    <property type="entry name" value="DNA primase core"/>
    <property type="match status" value="1"/>
</dbReference>